<comment type="caution">
    <text evidence="2">The sequence shown here is derived from an EMBL/GenBank/DDBJ whole genome shotgun (WGS) entry which is preliminary data.</text>
</comment>
<keyword evidence="3" id="KW-1185">Reference proteome</keyword>
<evidence type="ECO:0000313" key="2">
    <source>
        <dbReference type="EMBL" id="GAD97929.1"/>
    </source>
</evidence>
<feature type="compositionally biased region" description="Polar residues" evidence="1">
    <location>
        <begin position="173"/>
        <end position="182"/>
    </location>
</feature>
<evidence type="ECO:0000256" key="1">
    <source>
        <dbReference type="SAM" id="MobiDB-lite"/>
    </source>
</evidence>
<dbReference type="HOGENOM" id="CLU_1004706_0_0_1"/>
<reference evidence="3" key="1">
    <citation type="journal article" date="2014" name="Genome Announc.">
        <title>Draft genome sequence of the formaldehyde-resistant fungus Byssochlamys spectabilis No. 5 (anamorph Paecilomyces variotii No. 5) (NBRC109023).</title>
        <authorList>
            <person name="Oka T."/>
            <person name="Ekino K."/>
            <person name="Fukuda K."/>
            <person name="Nomura Y."/>
        </authorList>
    </citation>
    <scope>NUCLEOTIDE SEQUENCE [LARGE SCALE GENOMIC DNA]</scope>
    <source>
        <strain evidence="3">No. 5 / NBRC 109023</strain>
    </source>
</reference>
<proteinExistence type="predicted"/>
<organism evidence="2 3">
    <name type="scientific">Byssochlamys spectabilis (strain No. 5 / NBRC 109023)</name>
    <name type="common">Paecilomyces variotii</name>
    <dbReference type="NCBI Taxonomy" id="1356009"/>
    <lineage>
        <taxon>Eukaryota</taxon>
        <taxon>Fungi</taxon>
        <taxon>Dikarya</taxon>
        <taxon>Ascomycota</taxon>
        <taxon>Pezizomycotina</taxon>
        <taxon>Eurotiomycetes</taxon>
        <taxon>Eurotiomycetidae</taxon>
        <taxon>Eurotiales</taxon>
        <taxon>Thermoascaceae</taxon>
        <taxon>Paecilomyces</taxon>
    </lineage>
</organism>
<accession>V5FJC5</accession>
<feature type="compositionally biased region" description="Basic and acidic residues" evidence="1">
    <location>
        <begin position="183"/>
        <end position="193"/>
    </location>
</feature>
<dbReference type="EMBL" id="BAUL01000222">
    <property type="protein sequence ID" value="GAD97929.1"/>
    <property type="molecule type" value="Genomic_DNA"/>
</dbReference>
<dbReference type="AlphaFoldDB" id="V5FJC5"/>
<sequence>MFQDSSPVQTPFGLTPQAMSTGPAPLAAADMTRKRPIQALDKTTYTGHRAIQPRPSSGQYGTEGATPMQPTPGLESDSERGHRPKRGRPSKAEAERRRAAAQARGETYPPARRQRHLPMTGSTTTERRIISPRQPVYNPETRNPEPTPGGESSGTTGTSTRTGRERPAEDTTPDQMQLTSMQREARPQTETERTLPSIQSMQLVFGGDTPRTIPGTAGVRPLGPPPFSYPESNRTIPSGANTSNPGHQQGLSLEVLAGTSGNQEIARHEGGPGESGT</sequence>
<evidence type="ECO:0000313" key="3">
    <source>
        <dbReference type="Proteomes" id="UP000018001"/>
    </source>
</evidence>
<dbReference type="Proteomes" id="UP000018001">
    <property type="component" value="Unassembled WGS sequence"/>
</dbReference>
<dbReference type="eggNOG" id="ENOG502SA85">
    <property type="taxonomic scope" value="Eukaryota"/>
</dbReference>
<protein>
    <submittedName>
        <fullName evidence="2">Uncharacterized protein</fullName>
    </submittedName>
</protein>
<gene>
    <name evidence="2" type="ORF">PVAR5_6615</name>
</gene>
<feature type="compositionally biased region" description="Polar residues" evidence="1">
    <location>
        <begin position="230"/>
        <end position="251"/>
    </location>
</feature>
<feature type="region of interest" description="Disordered" evidence="1">
    <location>
        <begin position="1"/>
        <end position="277"/>
    </location>
</feature>
<feature type="compositionally biased region" description="Low complexity" evidence="1">
    <location>
        <begin position="148"/>
        <end position="161"/>
    </location>
</feature>
<dbReference type="InParanoid" id="V5FJC5"/>
<name>V5FJC5_BYSSN</name>